<evidence type="ECO:0000313" key="6">
    <source>
        <dbReference type="Proteomes" id="UP001500908"/>
    </source>
</evidence>
<name>A0ABP7FZE3_9ACTN</name>
<feature type="domain" description="Bacterial bifunctional deaminase-reductase C-terminal" evidence="4">
    <location>
        <begin position="14"/>
        <end position="227"/>
    </location>
</feature>
<dbReference type="InterPro" id="IPR024072">
    <property type="entry name" value="DHFR-like_dom_sf"/>
</dbReference>
<keyword evidence="2" id="KW-0521">NADP</keyword>
<dbReference type="PANTHER" id="PTHR38011:SF7">
    <property type="entry name" value="2,5-DIAMINO-6-RIBOSYLAMINO-4(3H)-PYRIMIDINONE 5'-PHOSPHATE REDUCTASE"/>
    <property type="match status" value="1"/>
</dbReference>
<evidence type="ECO:0000256" key="3">
    <source>
        <dbReference type="ARBA" id="ARBA00023002"/>
    </source>
</evidence>
<dbReference type="InterPro" id="IPR002734">
    <property type="entry name" value="RibDG_C"/>
</dbReference>
<dbReference type="Pfam" id="PF01872">
    <property type="entry name" value="RibD_C"/>
    <property type="match status" value="1"/>
</dbReference>
<evidence type="ECO:0000256" key="1">
    <source>
        <dbReference type="ARBA" id="ARBA00005104"/>
    </source>
</evidence>
<dbReference type="Proteomes" id="UP001500908">
    <property type="component" value="Unassembled WGS sequence"/>
</dbReference>
<comment type="caution">
    <text evidence="5">The sequence shown here is derived from an EMBL/GenBank/DDBJ whole genome shotgun (WGS) entry which is preliminary data.</text>
</comment>
<keyword evidence="6" id="KW-1185">Reference proteome</keyword>
<dbReference type="PANTHER" id="PTHR38011">
    <property type="entry name" value="DIHYDROFOLATE REDUCTASE FAMILY PROTEIN (AFU_ORTHOLOGUE AFUA_8G06820)"/>
    <property type="match status" value="1"/>
</dbReference>
<proteinExistence type="predicted"/>
<gene>
    <name evidence="5" type="ORF">GCM10022402_31460</name>
</gene>
<comment type="pathway">
    <text evidence="1">Cofactor biosynthesis; riboflavin biosynthesis.</text>
</comment>
<dbReference type="Gene3D" id="3.40.430.10">
    <property type="entry name" value="Dihydrofolate Reductase, subunit A"/>
    <property type="match status" value="1"/>
</dbReference>
<accession>A0ABP7FZE3</accession>
<evidence type="ECO:0000256" key="2">
    <source>
        <dbReference type="ARBA" id="ARBA00022857"/>
    </source>
</evidence>
<reference evidence="6" key="1">
    <citation type="journal article" date="2019" name="Int. J. Syst. Evol. Microbiol.">
        <title>The Global Catalogue of Microorganisms (GCM) 10K type strain sequencing project: providing services to taxonomists for standard genome sequencing and annotation.</title>
        <authorList>
            <consortium name="The Broad Institute Genomics Platform"/>
            <consortium name="The Broad Institute Genome Sequencing Center for Infectious Disease"/>
            <person name="Wu L."/>
            <person name="Ma J."/>
        </authorList>
    </citation>
    <scope>NUCLEOTIDE SEQUENCE [LARGE SCALE GENOMIC DNA]</scope>
    <source>
        <strain evidence="6">JCM 17137</strain>
    </source>
</reference>
<protein>
    <recommendedName>
        <fullName evidence="4">Bacterial bifunctional deaminase-reductase C-terminal domain-containing protein</fullName>
    </recommendedName>
</protein>
<sequence>MTDFPHFGAGPERPYTILSCAVSVDGYIDDSGPERLRLSNEADFDEIDALRAECDAILVGAQTVRNDDPRLLVRSPQRQQERLTAGRPAHLRKVVLSASGDLDPAARLFAAGDTDTIVYVSSTAHPATTETLATVPGEVTVADAGEPLNVATAVADLARRGVGRLLVEGGGAVHTAFLTAGLADELRLAIAPFFVGEAAAPRFVHPGAFPHTAAHPMRLAQARTIGDIAVLRYLLKEDG</sequence>
<keyword evidence="3" id="KW-0560">Oxidoreductase</keyword>
<dbReference type="InterPro" id="IPR050765">
    <property type="entry name" value="Riboflavin_Biosynth_HTPR"/>
</dbReference>
<organism evidence="5 6">
    <name type="scientific">Salinactinospora qingdaonensis</name>
    <dbReference type="NCBI Taxonomy" id="702744"/>
    <lineage>
        <taxon>Bacteria</taxon>
        <taxon>Bacillati</taxon>
        <taxon>Actinomycetota</taxon>
        <taxon>Actinomycetes</taxon>
        <taxon>Streptosporangiales</taxon>
        <taxon>Nocardiopsidaceae</taxon>
        <taxon>Salinactinospora</taxon>
    </lineage>
</organism>
<dbReference type="EMBL" id="BAABDD010000014">
    <property type="protein sequence ID" value="GAA3750008.1"/>
    <property type="molecule type" value="Genomic_DNA"/>
</dbReference>
<dbReference type="RefSeq" id="WP_344972474.1">
    <property type="nucleotide sequence ID" value="NZ_BAABDD010000014.1"/>
</dbReference>
<dbReference type="SUPFAM" id="SSF53597">
    <property type="entry name" value="Dihydrofolate reductase-like"/>
    <property type="match status" value="1"/>
</dbReference>
<evidence type="ECO:0000313" key="5">
    <source>
        <dbReference type="EMBL" id="GAA3750008.1"/>
    </source>
</evidence>
<evidence type="ECO:0000259" key="4">
    <source>
        <dbReference type="Pfam" id="PF01872"/>
    </source>
</evidence>